<dbReference type="SUPFAM" id="SSF46785">
    <property type="entry name" value="Winged helix' DNA-binding domain"/>
    <property type="match status" value="1"/>
</dbReference>
<evidence type="ECO:0000313" key="6">
    <source>
        <dbReference type="EMBL" id="KAB2667075.1"/>
    </source>
</evidence>
<dbReference type="AlphaFoldDB" id="A0A833CQE6"/>
<protein>
    <submittedName>
        <fullName evidence="6">GntR family transcriptional regulator</fullName>
    </submittedName>
</protein>
<name>A0A833CQE6_9HYPH</name>
<dbReference type="SUPFAM" id="SSF48008">
    <property type="entry name" value="GntR ligand-binding domain-like"/>
    <property type="match status" value="1"/>
</dbReference>
<dbReference type="Gene3D" id="1.20.120.530">
    <property type="entry name" value="GntR ligand-binding domain-like"/>
    <property type="match status" value="1"/>
</dbReference>
<feature type="domain" description="GntR C-terminal" evidence="5">
    <location>
        <begin position="90"/>
        <end position="214"/>
    </location>
</feature>
<dbReference type="GO" id="GO:0003677">
    <property type="term" value="F:DNA binding"/>
    <property type="evidence" value="ECO:0007669"/>
    <property type="project" value="UniProtKB-KW"/>
</dbReference>
<dbReference type="SMART" id="SM00345">
    <property type="entry name" value="HTH_GNTR"/>
    <property type="match status" value="1"/>
</dbReference>
<dbReference type="Pfam" id="PF07729">
    <property type="entry name" value="FCD"/>
    <property type="match status" value="1"/>
</dbReference>
<dbReference type="InterPro" id="IPR008920">
    <property type="entry name" value="TF_FadR/GntR_C"/>
</dbReference>
<sequence length="230" mass="25715">MSAGKVQDITNEGQAPGLGDVAYREMKERLIRGEYKPGKKLTVRAVAEDLGFSSTPARDAINRLAGEGALVYSGPKTVIVPVLNEDSLREITLIRLALEGLAAQLAANSATVEDIERLQDIQNYINDALDQRDYETALRYNKDFHFHVYGMAGLPRLLSMIEGAWLRVGPSLYDLYPEFAEEKYGVRNHQLAIEALEEKDGASLRAAFESDIRDGYRRLRQAARVRSETR</sequence>
<dbReference type="InterPro" id="IPR036388">
    <property type="entry name" value="WH-like_DNA-bd_sf"/>
</dbReference>
<proteinExistence type="predicted"/>
<keyword evidence="2" id="KW-0238">DNA-binding</keyword>
<organism evidence="6 7">
    <name type="scientific">Brucella tritici</name>
    <dbReference type="NCBI Taxonomy" id="94626"/>
    <lineage>
        <taxon>Bacteria</taxon>
        <taxon>Pseudomonadati</taxon>
        <taxon>Pseudomonadota</taxon>
        <taxon>Alphaproteobacteria</taxon>
        <taxon>Hyphomicrobiales</taxon>
        <taxon>Brucellaceae</taxon>
        <taxon>Brucella/Ochrobactrum group</taxon>
        <taxon>Brucella</taxon>
    </lineage>
</organism>
<dbReference type="SMART" id="SM00895">
    <property type="entry name" value="FCD"/>
    <property type="match status" value="1"/>
</dbReference>
<dbReference type="Proteomes" id="UP000430843">
    <property type="component" value="Unassembled WGS sequence"/>
</dbReference>
<dbReference type="GO" id="GO:0003700">
    <property type="term" value="F:DNA-binding transcription factor activity"/>
    <property type="evidence" value="ECO:0007669"/>
    <property type="project" value="InterPro"/>
</dbReference>
<comment type="caution">
    <text evidence="6">The sequence shown here is derived from an EMBL/GenBank/DDBJ whole genome shotgun (WGS) entry which is preliminary data.</text>
</comment>
<accession>A0A833CQE6</accession>
<keyword evidence="1" id="KW-0805">Transcription regulation</keyword>
<keyword evidence="3" id="KW-0804">Transcription</keyword>
<dbReference type="Gene3D" id="1.10.10.10">
    <property type="entry name" value="Winged helix-like DNA-binding domain superfamily/Winged helix DNA-binding domain"/>
    <property type="match status" value="1"/>
</dbReference>
<dbReference type="PANTHER" id="PTHR43537:SF39">
    <property type="entry name" value="HTH-TYPE TRANSCRIPTIONAL REGULATOR MCBR"/>
    <property type="match status" value="1"/>
</dbReference>
<dbReference type="RefSeq" id="WP_151677221.1">
    <property type="nucleotide sequence ID" value="NZ_WBWA01000002.1"/>
</dbReference>
<dbReference type="InterPro" id="IPR011711">
    <property type="entry name" value="GntR_C"/>
</dbReference>
<evidence type="ECO:0000313" key="7">
    <source>
        <dbReference type="Proteomes" id="UP000430843"/>
    </source>
</evidence>
<reference evidence="6 7" key="1">
    <citation type="submission" date="2019-09" db="EMBL/GenBank/DDBJ databases">
        <title>Taxonomic organization of the family Brucellaceae based on a phylogenomic approach.</title>
        <authorList>
            <person name="Leclercq S."/>
            <person name="Cloeckaert A."/>
            <person name="Zygmunt M.S."/>
        </authorList>
    </citation>
    <scope>NUCLEOTIDE SEQUENCE [LARGE SCALE GENOMIC DNA]</scope>
    <source>
        <strain evidence="6 7">LMG 18957</strain>
    </source>
</reference>
<dbReference type="InterPro" id="IPR036390">
    <property type="entry name" value="WH_DNA-bd_sf"/>
</dbReference>
<evidence type="ECO:0000259" key="5">
    <source>
        <dbReference type="SMART" id="SM00895"/>
    </source>
</evidence>
<evidence type="ECO:0000259" key="4">
    <source>
        <dbReference type="SMART" id="SM00345"/>
    </source>
</evidence>
<evidence type="ECO:0000256" key="2">
    <source>
        <dbReference type="ARBA" id="ARBA00023125"/>
    </source>
</evidence>
<dbReference type="EMBL" id="WBWA01000002">
    <property type="protein sequence ID" value="KAB2667075.1"/>
    <property type="molecule type" value="Genomic_DNA"/>
</dbReference>
<keyword evidence="7" id="KW-1185">Reference proteome</keyword>
<gene>
    <name evidence="6" type="ORF">F9K91_03875</name>
</gene>
<dbReference type="Pfam" id="PF00392">
    <property type="entry name" value="GntR"/>
    <property type="match status" value="1"/>
</dbReference>
<feature type="domain" description="HTH gntR-type" evidence="4">
    <location>
        <begin position="22"/>
        <end position="80"/>
    </location>
</feature>
<evidence type="ECO:0000256" key="1">
    <source>
        <dbReference type="ARBA" id="ARBA00023015"/>
    </source>
</evidence>
<dbReference type="InterPro" id="IPR000524">
    <property type="entry name" value="Tscrpt_reg_HTH_GntR"/>
</dbReference>
<dbReference type="PANTHER" id="PTHR43537">
    <property type="entry name" value="TRANSCRIPTIONAL REGULATOR, GNTR FAMILY"/>
    <property type="match status" value="1"/>
</dbReference>
<evidence type="ECO:0000256" key="3">
    <source>
        <dbReference type="ARBA" id="ARBA00023163"/>
    </source>
</evidence>